<dbReference type="SUPFAM" id="SSF143422">
    <property type="entry name" value="Transposase IS200-like"/>
    <property type="match status" value="1"/>
</dbReference>
<sequence>MPQSYARLYVHIIFGTKQRHRSIKREWASRLYEYIAGILRKRGSHLILGGGVEDHVHLLVSLSREESLSDVVRDVKSASSGWIHETISGEKRFAWQAGYAAFSVSQSSLEEVRNYIANQEEHHRTRTFRDELKMFLMKHGIEFKEEYLTD</sequence>
<dbReference type="PANTHER" id="PTHR33360:SF2">
    <property type="entry name" value="TRANSPOSASE FOR INSERTION SEQUENCE ELEMENT IS200"/>
    <property type="match status" value="1"/>
</dbReference>
<accession>A0A2S8G1C3</accession>
<dbReference type="PANTHER" id="PTHR33360">
    <property type="entry name" value="TRANSPOSASE FOR INSERTION SEQUENCE ELEMENT IS200"/>
    <property type="match status" value="1"/>
</dbReference>
<proteinExistence type="predicted"/>
<evidence type="ECO:0000313" key="2">
    <source>
        <dbReference type="EMBL" id="PQO38236.1"/>
    </source>
</evidence>
<dbReference type="GO" id="GO:0003677">
    <property type="term" value="F:DNA binding"/>
    <property type="evidence" value="ECO:0007669"/>
    <property type="project" value="InterPro"/>
</dbReference>
<dbReference type="EMBL" id="PUIB01000011">
    <property type="protein sequence ID" value="PQO38236.1"/>
    <property type="molecule type" value="Genomic_DNA"/>
</dbReference>
<evidence type="ECO:0000259" key="1">
    <source>
        <dbReference type="SMART" id="SM01321"/>
    </source>
</evidence>
<dbReference type="InterPro" id="IPR002686">
    <property type="entry name" value="Transposase_17"/>
</dbReference>
<dbReference type="SMART" id="SM01321">
    <property type="entry name" value="Y1_Tnp"/>
    <property type="match status" value="1"/>
</dbReference>
<dbReference type="GO" id="GO:0004803">
    <property type="term" value="F:transposase activity"/>
    <property type="evidence" value="ECO:0007669"/>
    <property type="project" value="InterPro"/>
</dbReference>
<dbReference type="AlphaFoldDB" id="A0A2S8G1C3"/>
<dbReference type="Proteomes" id="UP000239388">
    <property type="component" value="Unassembled WGS sequence"/>
</dbReference>
<protein>
    <submittedName>
        <fullName evidence="2">Transposase</fullName>
    </submittedName>
</protein>
<gene>
    <name evidence="2" type="ORF">C5Y98_09210</name>
</gene>
<feature type="domain" description="Transposase IS200-like" evidence="1">
    <location>
        <begin position="5"/>
        <end position="119"/>
    </location>
</feature>
<comment type="caution">
    <text evidence="2">The sequence shown here is derived from an EMBL/GenBank/DDBJ whole genome shotgun (WGS) entry which is preliminary data.</text>
</comment>
<dbReference type="NCBIfam" id="NF033573">
    <property type="entry name" value="transpos_IS200"/>
    <property type="match status" value="1"/>
</dbReference>
<name>A0A2S8G1C3_9BACT</name>
<dbReference type="GO" id="GO:0006313">
    <property type="term" value="P:DNA transposition"/>
    <property type="evidence" value="ECO:0007669"/>
    <property type="project" value="InterPro"/>
</dbReference>
<dbReference type="Gene3D" id="3.30.70.1290">
    <property type="entry name" value="Transposase IS200-like"/>
    <property type="match status" value="1"/>
</dbReference>
<dbReference type="InterPro" id="IPR036515">
    <property type="entry name" value="Transposase_17_sf"/>
</dbReference>
<dbReference type="Pfam" id="PF01797">
    <property type="entry name" value="Y1_Tnp"/>
    <property type="match status" value="1"/>
</dbReference>
<dbReference type="RefSeq" id="WP_105353487.1">
    <property type="nucleotide sequence ID" value="NZ_PUIB01000011.1"/>
</dbReference>
<dbReference type="OrthoDB" id="9798161at2"/>
<evidence type="ECO:0000313" key="3">
    <source>
        <dbReference type="Proteomes" id="UP000239388"/>
    </source>
</evidence>
<reference evidence="2 3" key="1">
    <citation type="submission" date="2018-02" db="EMBL/GenBank/DDBJ databases">
        <title>Comparative genomes isolates from brazilian mangrove.</title>
        <authorList>
            <person name="Araujo J.E."/>
            <person name="Taketani R.G."/>
            <person name="Silva M.C.P."/>
            <person name="Loureco M.V."/>
            <person name="Andreote F.D."/>
        </authorList>
    </citation>
    <scope>NUCLEOTIDE SEQUENCE [LARGE SCALE GENOMIC DNA]</scope>
    <source>
        <strain evidence="2 3">NAP PRIS-MGV</strain>
    </source>
</reference>
<organism evidence="2 3">
    <name type="scientific">Blastopirellula marina</name>
    <dbReference type="NCBI Taxonomy" id="124"/>
    <lineage>
        <taxon>Bacteria</taxon>
        <taxon>Pseudomonadati</taxon>
        <taxon>Planctomycetota</taxon>
        <taxon>Planctomycetia</taxon>
        <taxon>Pirellulales</taxon>
        <taxon>Pirellulaceae</taxon>
        <taxon>Blastopirellula</taxon>
    </lineage>
</organism>